<evidence type="ECO:0000256" key="1">
    <source>
        <dbReference type="ARBA" id="ARBA00023125"/>
    </source>
</evidence>
<evidence type="ECO:0000256" key="3">
    <source>
        <dbReference type="PROSITE-ProRule" id="PRU00252"/>
    </source>
</evidence>
<dbReference type="GO" id="GO:0003697">
    <property type="term" value="F:single-stranded DNA binding"/>
    <property type="evidence" value="ECO:0007669"/>
    <property type="project" value="InterPro"/>
</dbReference>
<protein>
    <recommendedName>
        <fullName evidence="4">Single-stranded DNA-binding protein</fullName>
    </recommendedName>
</protein>
<evidence type="ECO:0000256" key="4">
    <source>
        <dbReference type="RuleBase" id="RU000524"/>
    </source>
</evidence>
<gene>
    <name evidence="6" type="primary">ssb</name>
    <name evidence="6" type="ORF">EP867_15980</name>
</gene>
<dbReference type="EMBL" id="SBLC01000034">
    <property type="protein sequence ID" value="RWY38507.1"/>
    <property type="molecule type" value="Genomic_DNA"/>
</dbReference>
<evidence type="ECO:0000313" key="6">
    <source>
        <dbReference type="EMBL" id="RWY38507.1"/>
    </source>
</evidence>
<keyword evidence="7" id="KW-1185">Reference proteome</keyword>
<accession>A0A3S3UBH0</accession>
<name>A0A3S3UBH0_9RHOB</name>
<dbReference type="Gene3D" id="2.40.50.140">
    <property type="entry name" value="Nucleic acid-binding proteins"/>
    <property type="match status" value="1"/>
</dbReference>
<dbReference type="AlphaFoldDB" id="A0A3S3UBH0"/>
<dbReference type="CDD" id="cd04496">
    <property type="entry name" value="SSB_OBF"/>
    <property type="match status" value="1"/>
</dbReference>
<feature type="region of interest" description="Disordered" evidence="5">
    <location>
        <begin position="98"/>
        <end position="138"/>
    </location>
</feature>
<dbReference type="SUPFAM" id="SSF50249">
    <property type="entry name" value="Nucleic acid-binding proteins"/>
    <property type="match status" value="1"/>
</dbReference>
<evidence type="ECO:0000256" key="2">
    <source>
        <dbReference type="ARBA" id="ARBA00023172"/>
    </source>
</evidence>
<dbReference type="GO" id="GO:0006260">
    <property type="term" value="P:DNA replication"/>
    <property type="evidence" value="ECO:0007669"/>
    <property type="project" value="InterPro"/>
</dbReference>
<dbReference type="InterPro" id="IPR011344">
    <property type="entry name" value="ssDNA-bd"/>
</dbReference>
<keyword evidence="2" id="KW-0233">DNA recombination</keyword>
<proteinExistence type="predicted"/>
<dbReference type="InterPro" id="IPR012340">
    <property type="entry name" value="NA-bd_OB-fold"/>
</dbReference>
<feature type="compositionally biased region" description="Gly residues" evidence="5">
    <location>
        <begin position="115"/>
        <end position="128"/>
    </location>
</feature>
<reference evidence="6 7" key="1">
    <citation type="journal article" date="2015" name="Int. J. Syst. Evol. Microbiol.">
        <title>Gemmobacter intermedius sp. nov., isolated from a white stork (Ciconia ciconia).</title>
        <authorList>
            <person name="Kampfer P."/>
            <person name="Jerzak L."/>
            <person name="Wilharm G."/>
            <person name="Golke J."/>
            <person name="Busse H.J."/>
            <person name="Glaeser S.P."/>
        </authorList>
    </citation>
    <scope>NUCLEOTIDE SEQUENCE [LARGE SCALE GENOMIC DNA]</scope>
    <source>
        <strain evidence="6 7">119/4</strain>
    </source>
</reference>
<comment type="caution">
    <text evidence="6">The sequence shown here is derived from an EMBL/GenBank/DDBJ whole genome shotgun (WGS) entry which is preliminary data.</text>
</comment>
<dbReference type="NCBIfam" id="TIGR00621">
    <property type="entry name" value="ssb"/>
    <property type="match status" value="1"/>
</dbReference>
<keyword evidence="1 3" id="KW-0238">DNA-binding</keyword>
<organism evidence="6 7">
    <name type="scientific">Falsigemmobacter intermedius</name>
    <dbReference type="NCBI Taxonomy" id="1553448"/>
    <lineage>
        <taxon>Bacteria</taxon>
        <taxon>Pseudomonadati</taxon>
        <taxon>Pseudomonadota</taxon>
        <taxon>Alphaproteobacteria</taxon>
        <taxon>Rhodobacterales</taxon>
        <taxon>Paracoccaceae</taxon>
        <taxon>Falsigemmobacter</taxon>
    </lineage>
</organism>
<dbReference type="InterPro" id="IPR000424">
    <property type="entry name" value="Primosome_PriB/ssb"/>
</dbReference>
<dbReference type="Pfam" id="PF00436">
    <property type="entry name" value="SSB"/>
    <property type="match status" value="1"/>
</dbReference>
<dbReference type="PROSITE" id="PS50935">
    <property type="entry name" value="SSB"/>
    <property type="match status" value="1"/>
</dbReference>
<sequence>MQTLIIAGNVGKDATLRRTQGGDAVLGFSLAVDNGKDAQGNKRESTWYDCSLWGKRAESLELHIVKGSKLTLQGTPTVRVHEGNAYLGIRVQELTFMGGGQRGDKQGGYDQQDQGYGGGRSQGNGSGSADGFDTEIPF</sequence>
<dbReference type="RefSeq" id="WP_128490475.1">
    <property type="nucleotide sequence ID" value="NZ_JBHLXB010000068.1"/>
</dbReference>
<dbReference type="GO" id="GO:0006310">
    <property type="term" value="P:DNA recombination"/>
    <property type="evidence" value="ECO:0007669"/>
    <property type="project" value="UniProtKB-KW"/>
</dbReference>
<dbReference type="Proteomes" id="UP000287168">
    <property type="component" value="Unassembled WGS sequence"/>
</dbReference>
<evidence type="ECO:0000313" key="7">
    <source>
        <dbReference type="Proteomes" id="UP000287168"/>
    </source>
</evidence>
<evidence type="ECO:0000256" key="5">
    <source>
        <dbReference type="SAM" id="MobiDB-lite"/>
    </source>
</evidence>
<dbReference type="OrthoDB" id="9809878at2"/>